<keyword evidence="2" id="KW-0614">Plasmid</keyword>
<sequence>MRERRCDVQMTIALFVVTIIICPVLTGIIANYLYDKFK</sequence>
<proteinExistence type="predicted"/>
<dbReference type="AlphaFoldDB" id="A0A894TL92"/>
<geneLocation type="plasmid" evidence="2">
    <name>pSE459_T</name>
</geneLocation>
<keyword evidence="1" id="KW-1133">Transmembrane helix</keyword>
<name>A0A894TL92_STAEP</name>
<feature type="transmembrane region" description="Helical" evidence="1">
    <location>
        <begin position="12"/>
        <end position="34"/>
    </location>
</feature>
<keyword evidence="1" id="KW-0812">Transmembrane</keyword>
<accession>A0A894TL92</accession>
<keyword evidence="1" id="KW-0472">Membrane</keyword>
<organism evidence="2">
    <name type="scientific">Staphylococcus epidermidis</name>
    <dbReference type="NCBI Taxonomy" id="1282"/>
    <lineage>
        <taxon>Bacteria</taxon>
        <taxon>Bacillati</taxon>
        <taxon>Bacillota</taxon>
        <taxon>Bacilli</taxon>
        <taxon>Bacillales</taxon>
        <taxon>Staphylococcaceae</taxon>
        <taxon>Staphylococcus</taxon>
    </lineage>
</organism>
<protein>
    <submittedName>
        <fullName evidence="2">Uncharacterized protein</fullName>
    </submittedName>
</protein>
<reference evidence="2" key="1">
    <citation type="submission" date="2020-12" db="EMBL/GenBank/DDBJ databases">
        <title>Staphylococcus epidermidis phages transfer antimicrobial-resistance plasmids and enable chromosomal island mobilization.</title>
        <authorList>
            <person name="Fisarova L."/>
            <person name="Botka T."/>
            <person name="Du X."/>
            <person name="Maslanova I."/>
            <person name="Bardy P."/>
            <person name="Pantucek R."/>
            <person name="Muhlenbruch L."/>
            <person name="Benesik M."/>
            <person name="Winstel V."/>
            <person name="Larsen J."/>
            <person name="Rosenstein R."/>
            <person name="Peschel A."/>
            <person name="Doskar J."/>
        </authorList>
    </citation>
    <scope>NUCLEOTIDE SEQUENCE</scope>
    <source>
        <strain evidence="2">SE459</strain>
        <plasmid evidence="2">pSE459_T</plasmid>
    </source>
</reference>
<dbReference type="EMBL" id="MW364985">
    <property type="protein sequence ID" value="QRX38868.1"/>
    <property type="molecule type" value="Genomic_DNA"/>
</dbReference>
<evidence type="ECO:0000256" key="1">
    <source>
        <dbReference type="SAM" id="Phobius"/>
    </source>
</evidence>
<evidence type="ECO:0000313" key="2">
    <source>
        <dbReference type="EMBL" id="QRX38868.1"/>
    </source>
</evidence>